<reference evidence="2" key="1">
    <citation type="journal article" date="2014" name="Int. J. Syst. Evol. Microbiol.">
        <title>Complete genome sequence of Corynebacterium casei LMG S-19264T (=DSM 44701T), isolated from a smear-ripened cheese.</title>
        <authorList>
            <consortium name="US DOE Joint Genome Institute (JGI-PGF)"/>
            <person name="Walter F."/>
            <person name="Albersmeier A."/>
            <person name="Kalinowski J."/>
            <person name="Ruckert C."/>
        </authorList>
    </citation>
    <scope>NUCLEOTIDE SEQUENCE</scope>
    <source>
        <strain evidence="2">KCTC 22169</strain>
    </source>
</reference>
<dbReference type="EMBL" id="BMXR01000001">
    <property type="protein sequence ID" value="GGX38595.1"/>
    <property type="molecule type" value="Genomic_DNA"/>
</dbReference>
<evidence type="ECO:0000313" key="3">
    <source>
        <dbReference type="Proteomes" id="UP000626148"/>
    </source>
</evidence>
<evidence type="ECO:0000313" key="2">
    <source>
        <dbReference type="EMBL" id="GGX38595.1"/>
    </source>
</evidence>
<feature type="transmembrane region" description="Helical" evidence="1">
    <location>
        <begin position="5"/>
        <end position="26"/>
    </location>
</feature>
<dbReference type="PANTHER" id="PTHR31876">
    <property type="entry name" value="COV-LIKE PROTEIN 1"/>
    <property type="match status" value="1"/>
</dbReference>
<keyword evidence="1" id="KW-1133">Transmembrane helix</keyword>
<gene>
    <name evidence="2" type="ORF">GCM10007392_00990</name>
</gene>
<dbReference type="Proteomes" id="UP000626148">
    <property type="component" value="Unassembled WGS sequence"/>
</dbReference>
<accession>A0A918JZU8</accession>
<dbReference type="InterPro" id="IPR007462">
    <property type="entry name" value="COV1-like"/>
</dbReference>
<comment type="caution">
    <text evidence="2">The sequence shown here is derived from an EMBL/GenBank/DDBJ whole genome shotgun (WGS) entry which is preliminary data.</text>
</comment>
<feature type="transmembrane region" description="Helical" evidence="1">
    <location>
        <begin position="46"/>
        <end position="67"/>
    </location>
</feature>
<organism evidence="2 3">
    <name type="scientific">Saccharospirillum salsuginis</name>
    <dbReference type="NCBI Taxonomy" id="418750"/>
    <lineage>
        <taxon>Bacteria</taxon>
        <taxon>Pseudomonadati</taxon>
        <taxon>Pseudomonadota</taxon>
        <taxon>Gammaproteobacteria</taxon>
        <taxon>Oceanospirillales</taxon>
        <taxon>Saccharospirillaceae</taxon>
        <taxon>Saccharospirillum</taxon>
    </lineage>
</organism>
<dbReference type="RefSeq" id="WP_189606534.1">
    <property type="nucleotide sequence ID" value="NZ_BMXR01000001.1"/>
</dbReference>
<proteinExistence type="predicted"/>
<evidence type="ECO:0000256" key="1">
    <source>
        <dbReference type="SAM" id="Phobius"/>
    </source>
</evidence>
<name>A0A918JZU8_9GAMM</name>
<sequence length="209" mass="23156">MKRTLWRGILTITPLVISVWLFWSIAITLDNLGQTVLSLVGVHNPWGGTGFLLILIAVLVVGLALSVRPFQWFFRRLEEQVMRFPLIKTVYGAVKDMASLISQGEGKSKARQTVLVRQANDNYVVGFITSETLPRPLADALPGDEGEDWVPVLFQVSYQIAGMTVLVRRSDLIEVDWSFDEALKFMVTAGIARGVEPGKLGQRLGSTTP</sequence>
<keyword evidence="1" id="KW-0812">Transmembrane</keyword>
<dbReference type="Pfam" id="PF04367">
    <property type="entry name" value="DUF502"/>
    <property type="match status" value="1"/>
</dbReference>
<dbReference type="PANTHER" id="PTHR31876:SF26">
    <property type="entry name" value="PROTEIN LIKE COV 2"/>
    <property type="match status" value="1"/>
</dbReference>
<protein>
    <recommendedName>
        <fullName evidence="4">DUF502 domain-containing protein</fullName>
    </recommendedName>
</protein>
<keyword evidence="1" id="KW-0472">Membrane</keyword>
<keyword evidence="3" id="KW-1185">Reference proteome</keyword>
<dbReference type="AlphaFoldDB" id="A0A918JZU8"/>
<reference evidence="2" key="2">
    <citation type="submission" date="2020-09" db="EMBL/GenBank/DDBJ databases">
        <authorList>
            <person name="Sun Q."/>
            <person name="Kim S."/>
        </authorList>
    </citation>
    <scope>NUCLEOTIDE SEQUENCE</scope>
    <source>
        <strain evidence="2">KCTC 22169</strain>
    </source>
</reference>
<evidence type="ECO:0008006" key="4">
    <source>
        <dbReference type="Google" id="ProtNLM"/>
    </source>
</evidence>